<dbReference type="RefSeq" id="WP_213259213.1">
    <property type="nucleotide sequence ID" value="NZ_JAGYWA010000007.1"/>
</dbReference>
<feature type="domain" description="Phage tail collar" evidence="1">
    <location>
        <begin position="6"/>
        <end position="61"/>
    </location>
</feature>
<dbReference type="InterPro" id="IPR037053">
    <property type="entry name" value="Phage_tail_collar_dom_sf"/>
</dbReference>
<dbReference type="EMBL" id="JBHSGV010000007">
    <property type="protein sequence ID" value="MFC4749559.1"/>
    <property type="molecule type" value="Genomic_DNA"/>
</dbReference>
<comment type="caution">
    <text evidence="2">The sequence shown here is derived from an EMBL/GenBank/DDBJ whole genome shotgun (WGS) entry which is preliminary data.</text>
</comment>
<evidence type="ECO:0000313" key="2">
    <source>
        <dbReference type="EMBL" id="MFC4749559.1"/>
    </source>
</evidence>
<name>A0ABV9PH40_9FLAO</name>
<dbReference type="Gene3D" id="3.90.1340.10">
    <property type="entry name" value="Phage tail collar domain"/>
    <property type="match status" value="1"/>
</dbReference>
<protein>
    <submittedName>
        <fullName evidence="2">Phage tail protein</fullName>
    </submittedName>
</protein>
<proteinExistence type="predicted"/>
<reference evidence="3" key="1">
    <citation type="journal article" date="2019" name="Int. J. Syst. Evol. Microbiol.">
        <title>The Global Catalogue of Microorganisms (GCM) 10K type strain sequencing project: providing services to taxonomists for standard genome sequencing and annotation.</title>
        <authorList>
            <consortium name="The Broad Institute Genomics Platform"/>
            <consortium name="The Broad Institute Genome Sequencing Center for Infectious Disease"/>
            <person name="Wu L."/>
            <person name="Ma J."/>
        </authorList>
    </citation>
    <scope>NUCLEOTIDE SEQUENCE [LARGE SCALE GENOMIC DNA]</scope>
    <source>
        <strain evidence="3">WYCCWR 13023</strain>
    </source>
</reference>
<dbReference type="InterPro" id="IPR011083">
    <property type="entry name" value="Phage_tail_collar_dom"/>
</dbReference>
<evidence type="ECO:0000259" key="1">
    <source>
        <dbReference type="Pfam" id="PF07484"/>
    </source>
</evidence>
<keyword evidence="3" id="KW-1185">Reference proteome</keyword>
<dbReference type="Proteomes" id="UP001595935">
    <property type="component" value="Unassembled WGS sequence"/>
</dbReference>
<gene>
    <name evidence="2" type="ORF">ACFO5S_19060</name>
</gene>
<evidence type="ECO:0000313" key="3">
    <source>
        <dbReference type="Proteomes" id="UP001595935"/>
    </source>
</evidence>
<dbReference type="SUPFAM" id="SSF88874">
    <property type="entry name" value="Receptor-binding domain of short tail fibre protein gp12"/>
    <property type="match status" value="1"/>
</dbReference>
<organism evidence="2 3">
    <name type="scientific">Flavobacterium branchiicola</name>
    <dbReference type="NCBI Taxonomy" id="1114875"/>
    <lineage>
        <taxon>Bacteria</taxon>
        <taxon>Pseudomonadati</taxon>
        <taxon>Bacteroidota</taxon>
        <taxon>Flavobacteriia</taxon>
        <taxon>Flavobacteriales</taxon>
        <taxon>Flavobacteriaceae</taxon>
        <taxon>Flavobacterium</taxon>
    </lineage>
</organism>
<dbReference type="Pfam" id="PF07484">
    <property type="entry name" value="Collar"/>
    <property type="match status" value="1"/>
</dbReference>
<sequence length="179" mass="18532">MDGTIGEIRHFAAGFTPRNWAPCNGGLVAIRSNTALFSIIGTYYGGDGSTTFGLPDFGGRVAIGMGQGPGLTDYIIGEKAGLNTVMLTTAELPQHTHVSSAAVAIPAYSDFGDANTPGGNILAAKGAMYSSVAGEDEMRSTTYNVTVTPIGSNQPLSIMQPTIGMNYIICLTGTFPSRS</sequence>
<accession>A0ABV9PH40</accession>